<organism evidence="3 4">
    <name type="scientific">Paramarasmius palmivorus</name>
    <dbReference type="NCBI Taxonomy" id="297713"/>
    <lineage>
        <taxon>Eukaryota</taxon>
        <taxon>Fungi</taxon>
        <taxon>Dikarya</taxon>
        <taxon>Basidiomycota</taxon>
        <taxon>Agaricomycotina</taxon>
        <taxon>Agaricomycetes</taxon>
        <taxon>Agaricomycetidae</taxon>
        <taxon>Agaricales</taxon>
        <taxon>Marasmiineae</taxon>
        <taxon>Marasmiaceae</taxon>
        <taxon>Paramarasmius</taxon>
    </lineage>
</organism>
<evidence type="ECO:0000259" key="2">
    <source>
        <dbReference type="PROSITE" id="PS50071"/>
    </source>
</evidence>
<dbReference type="InterPro" id="IPR001810">
    <property type="entry name" value="F-box_dom"/>
</dbReference>
<proteinExistence type="predicted"/>
<dbReference type="InterPro" id="IPR036047">
    <property type="entry name" value="F-box-like_dom_sf"/>
</dbReference>
<gene>
    <name evidence="3" type="ORF">VNI00_004137</name>
</gene>
<evidence type="ECO:0000313" key="4">
    <source>
        <dbReference type="Proteomes" id="UP001383192"/>
    </source>
</evidence>
<dbReference type="Gene3D" id="3.80.10.10">
    <property type="entry name" value="Ribonuclease Inhibitor"/>
    <property type="match status" value="1"/>
</dbReference>
<evidence type="ECO:0000256" key="1">
    <source>
        <dbReference type="PROSITE-ProRule" id="PRU00108"/>
    </source>
</evidence>
<dbReference type="SUPFAM" id="SSF52047">
    <property type="entry name" value="RNI-like"/>
    <property type="match status" value="1"/>
</dbReference>
<dbReference type="InterPro" id="IPR001356">
    <property type="entry name" value="HD"/>
</dbReference>
<comment type="caution">
    <text evidence="3">The sequence shown here is derived from an EMBL/GenBank/DDBJ whole genome shotgun (WGS) entry which is preliminary data.</text>
</comment>
<feature type="DNA-binding region" description="Homeobox" evidence="1">
    <location>
        <begin position="3"/>
        <end position="55"/>
    </location>
</feature>
<evidence type="ECO:0000313" key="3">
    <source>
        <dbReference type="EMBL" id="KAK7052818.1"/>
    </source>
</evidence>
<dbReference type="InterPro" id="IPR032675">
    <property type="entry name" value="LRR_dom_sf"/>
</dbReference>
<dbReference type="GO" id="GO:0005634">
    <property type="term" value="C:nucleus"/>
    <property type="evidence" value="ECO:0007669"/>
    <property type="project" value="UniProtKB-SubCell"/>
</dbReference>
<accession>A0AAW0DNT3</accession>
<comment type="subcellular location">
    <subcellularLocation>
        <location evidence="1">Nucleus</location>
    </subcellularLocation>
</comment>
<keyword evidence="1" id="KW-0238">DNA-binding</keyword>
<dbReference type="GO" id="GO:0003677">
    <property type="term" value="F:DNA binding"/>
    <property type="evidence" value="ECO:0007669"/>
    <property type="project" value="UniProtKB-UniRule"/>
</dbReference>
<feature type="domain" description="Homeobox" evidence="2">
    <location>
        <begin position="1"/>
        <end position="54"/>
    </location>
</feature>
<keyword evidence="1" id="KW-0371">Homeobox</keyword>
<protein>
    <recommendedName>
        <fullName evidence="2">Homeobox domain-containing protein</fullName>
    </recommendedName>
</protein>
<dbReference type="PROSITE" id="PS50071">
    <property type="entry name" value="HOMEOBOX_2"/>
    <property type="match status" value="1"/>
</dbReference>
<sequence length="781" mass="88668">MTSEGYKLLREAFESGTIYPTRQEKQELLQRVQALEGCSGYTLKNMEVWFSVRRNTAGIVEPGRRRGIEIVLRSLMLICTLMISFLEGPRTQKTASLLKPDQINMLQILYKGTDGQPRQDLIDTWARLLRVPSTEVTAWVRVEQEKGSHVEAEPGASDDSLEELFGEDKGNPQAFVKHLLISIHQEVTDFCTHGDDSKPKNSEDFVRMFEPHRQAMQKFLANAERGSLESDSFGFSAGISAGEGVGAPAKGNIIPEDEGIPILRLPPDVLICIFKICVRFPGRSWFSFSHVCRAWRVVSLNCPSLWTKPDFNAPDLAEEMLERSQDALLDIDVDLHTRAMWSAKAKALEKAFCQPERIRTIRLGLWTVERESAHKLLSILNHATAPSLQRVVVRFSSNFDLPMEFLGGQTGRLYYLHLQHCFISPHSSLYTNVTHLVLHDVTDYPFLDALERTPQLESLELSHATFHYTEQDQVKKRVSLRFLRKLYLTLNISTHPAILLHLALPETTRIHIECRYSTPFEPWLSHSRDMMRLLVDSLRVSHSRVIKALDLRTAGAEGFRDNKEGSITLKAWNTGDIPINANDDDGQYSSPHLQVTLQWAVYGVYGREPPYAEGVGVMMQELPLSLIETFFFGVCRGNGLYVFGQATDEIIAACLKPLQWSPSIRHLGVVGKWTEHYRDSYPAYFSIISVLTATRHSHSFFEQDQFAFPALDSLTLMRIDFRREGEVLSRLISISMGLRAVQGLSLRKLSLKECSNVTEQDLKLLEEEVEVVDWDRFAVST</sequence>
<name>A0AAW0DNT3_9AGAR</name>
<dbReference type="AlphaFoldDB" id="A0AAW0DNT3"/>
<dbReference type="SUPFAM" id="SSF81383">
    <property type="entry name" value="F-box domain"/>
    <property type="match status" value="1"/>
</dbReference>
<dbReference type="Pfam" id="PF12937">
    <property type="entry name" value="F-box-like"/>
    <property type="match status" value="1"/>
</dbReference>
<keyword evidence="4" id="KW-1185">Reference proteome</keyword>
<reference evidence="3 4" key="1">
    <citation type="submission" date="2024-01" db="EMBL/GenBank/DDBJ databases">
        <title>A draft genome for a cacao thread blight-causing isolate of Paramarasmius palmivorus.</title>
        <authorList>
            <person name="Baruah I.K."/>
            <person name="Bukari Y."/>
            <person name="Amoako-Attah I."/>
            <person name="Meinhardt L.W."/>
            <person name="Bailey B.A."/>
            <person name="Cohen S.P."/>
        </authorList>
    </citation>
    <scope>NUCLEOTIDE SEQUENCE [LARGE SCALE GENOMIC DNA]</scope>
    <source>
        <strain evidence="3 4">GH-12</strain>
    </source>
</reference>
<dbReference type="EMBL" id="JAYKXP010000011">
    <property type="protein sequence ID" value="KAK7052818.1"/>
    <property type="molecule type" value="Genomic_DNA"/>
</dbReference>
<keyword evidence="1" id="KW-0539">Nucleus</keyword>
<dbReference type="Proteomes" id="UP001383192">
    <property type="component" value="Unassembled WGS sequence"/>
</dbReference>